<name>A0A3P7N9P6_ONCOC</name>
<reference evidence="1 2" key="1">
    <citation type="submission" date="2018-08" db="EMBL/GenBank/DDBJ databases">
        <authorList>
            <person name="Laetsch R D."/>
            <person name="Stevens L."/>
            <person name="Kumar S."/>
            <person name="Blaxter L. M."/>
        </authorList>
    </citation>
    <scope>NUCLEOTIDE SEQUENCE [LARGE SCALE GENOMIC DNA]</scope>
</reference>
<evidence type="ECO:0000313" key="2">
    <source>
        <dbReference type="Proteomes" id="UP000271087"/>
    </source>
</evidence>
<organism evidence="1 2">
    <name type="scientific">Onchocerca ochengi</name>
    <name type="common">Filarial nematode worm</name>
    <dbReference type="NCBI Taxonomy" id="42157"/>
    <lineage>
        <taxon>Eukaryota</taxon>
        <taxon>Metazoa</taxon>
        <taxon>Ecdysozoa</taxon>
        <taxon>Nematoda</taxon>
        <taxon>Chromadorea</taxon>
        <taxon>Rhabditida</taxon>
        <taxon>Spirurina</taxon>
        <taxon>Spiruromorpha</taxon>
        <taxon>Filarioidea</taxon>
        <taxon>Onchocercidae</taxon>
        <taxon>Onchocerca</taxon>
    </lineage>
</organism>
<evidence type="ECO:0000313" key="1">
    <source>
        <dbReference type="EMBL" id="VDN04992.1"/>
    </source>
</evidence>
<dbReference type="EMBL" id="UYRW01018293">
    <property type="protein sequence ID" value="VDN04992.1"/>
    <property type="molecule type" value="Genomic_DNA"/>
</dbReference>
<gene>
    <name evidence="1" type="ORF">NOO_LOCUS13738</name>
</gene>
<feature type="non-terminal residue" evidence="1">
    <location>
        <position position="1"/>
    </location>
</feature>
<sequence length="53" mass="6530">SQTSYNDIDQFWKLELIGIQDRLNEDDDEQALKQFKRSITKQNGRYQVRWPWK</sequence>
<dbReference type="Proteomes" id="UP000271087">
    <property type="component" value="Unassembled WGS sequence"/>
</dbReference>
<proteinExistence type="predicted"/>
<dbReference type="AlphaFoldDB" id="A0A3P7N9P6"/>
<dbReference type="OrthoDB" id="5873130at2759"/>
<keyword evidence="2" id="KW-1185">Reference proteome</keyword>
<accession>A0A3P7N9P6</accession>
<protein>
    <submittedName>
        <fullName evidence="1">Uncharacterized protein</fullName>
    </submittedName>
</protein>